<organism evidence="1 2">
    <name type="scientific">Benzoatithermus flavus</name>
    <dbReference type="NCBI Taxonomy" id="3108223"/>
    <lineage>
        <taxon>Bacteria</taxon>
        <taxon>Pseudomonadati</taxon>
        <taxon>Pseudomonadota</taxon>
        <taxon>Alphaproteobacteria</taxon>
        <taxon>Geminicoccales</taxon>
        <taxon>Geminicoccaceae</taxon>
        <taxon>Benzoatithermus</taxon>
    </lineage>
</organism>
<sequence>MTALSTVVVGQLGTGGQLLLWALRQRLADRGETTPKLVQGFLLACGLSGVEQALQCFERLFDCLERHARCEVGFCPLRCACLSRDEATCLALLAAAQAGDIVRSERLACALVGAERAAALCEAARALADVLGRAGHVFSLPPSAAVREAVLH</sequence>
<name>A0ABU8XS27_9PROT</name>
<dbReference type="Proteomes" id="UP001375743">
    <property type="component" value="Unassembled WGS sequence"/>
</dbReference>
<keyword evidence="2" id="KW-1185">Reference proteome</keyword>
<dbReference type="EMBL" id="JBBLZC010000009">
    <property type="protein sequence ID" value="MEK0083704.1"/>
    <property type="molecule type" value="Genomic_DNA"/>
</dbReference>
<evidence type="ECO:0000313" key="1">
    <source>
        <dbReference type="EMBL" id="MEK0083704.1"/>
    </source>
</evidence>
<reference evidence="1 2" key="1">
    <citation type="submission" date="2024-01" db="EMBL/GenBank/DDBJ databases">
        <title>Multi-omics insights into the function and evolution of sodium benzoate biodegradation pathways in Benzoatithermus flavus gen. nov., sp. nov. from hot spring.</title>
        <authorList>
            <person name="Hu C.-J."/>
            <person name="Li W.-J."/>
        </authorList>
    </citation>
    <scope>NUCLEOTIDE SEQUENCE [LARGE SCALE GENOMIC DNA]</scope>
    <source>
        <strain evidence="1 2">SYSU G07066</strain>
    </source>
</reference>
<comment type="caution">
    <text evidence="1">The sequence shown here is derived from an EMBL/GenBank/DDBJ whole genome shotgun (WGS) entry which is preliminary data.</text>
</comment>
<proteinExistence type="predicted"/>
<evidence type="ECO:0000313" key="2">
    <source>
        <dbReference type="Proteomes" id="UP001375743"/>
    </source>
</evidence>
<gene>
    <name evidence="1" type="ORF">U1T56_11110</name>
</gene>
<dbReference type="RefSeq" id="WP_418159548.1">
    <property type="nucleotide sequence ID" value="NZ_JBBLZC010000009.1"/>
</dbReference>
<accession>A0ABU8XS27</accession>
<protein>
    <submittedName>
        <fullName evidence="1">Uncharacterized protein</fullName>
    </submittedName>
</protein>